<dbReference type="GeneID" id="77947921"/>
<proteinExistence type="predicted"/>
<dbReference type="KEGG" id="vg:77947921"/>
<name>A0A889IRC0_9CAUD</name>
<evidence type="ECO:0000256" key="1">
    <source>
        <dbReference type="SAM" id="Phobius"/>
    </source>
</evidence>
<reference evidence="2" key="1">
    <citation type="submission" date="2021-01" db="EMBL/GenBank/DDBJ databases">
        <authorList>
            <person name="Ben Porat S."/>
            <person name="Alkalay-Oren S."/>
            <person name="Coppenhagen-Glazer S."/>
            <person name="Hazan R."/>
        </authorList>
    </citation>
    <scope>NUCLEOTIDE SEQUENCE</scope>
</reference>
<sequence length="52" mass="5521">MKNRLDEINRSILLSGAIAWGSGLIAAMVIGGGALALPLIKSLIGWQWGCHF</sequence>
<feature type="transmembrane region" description="Helical" evidence="1">
    <location>
        <begin position="12"/>
        <end position="37"/>
    </location>
</feature>
<dbReference type="RefSeq" id="YP_010671667.1">
    <property type="nucleotide sequence ID" value="NC_070969.1"/>
</dbReference>
<keyword evidence="1" id="KW-0812">Transmembrane</keyword>
<organism evidence="2 3">
    <name type="scientific">Pseudomonas phage Itty13</name>
    <dbReference type="NCBI Taxonomy" id="2805750"/>
    <lineage>
        <taxon>Viruses</taxon>
        <taxon>Duplodnaviria</taxon>
        <taxon>Heunggongvirae</taxon>
        <taxon>Uroviricota</taxon>
        <taxon>Caudoviricetes</taxon>
        <taxon>Ittyvirus</taxon>
        <taxon>Ittyvirus itty13</taxon>
    </lineage>
</organism>
<dbReference type="EMBL" id="MW460249">
    <property type="protein sequence ID" value="QRE00654.1"/>
    <property type="molecule type" value="Genomic_DNA"/>
</dbReference>
<evidence type="ECO:0000313" key="2">
    <source>
        <dbReference type="EMBL" id="QRE00654.1"/>
    </source>
</evidence>
<keyword evidence="1" id="KW-1133">Transmembrane helix</keyword>
<accession>A0A889IRC0</accession>
<evidence type="ECO:0000313" key="3">
    <source>
        <dbReference type="Proteomes" id="UP000610026"/>
    </source>
</evidence>
<protein>
    <submittedName>
        <fullName evidence="2">Uncharacterized protein</fullName>
    </submittedName>
</protein>
<keyword evidence="1" id="KW-0472">Membrane</keyword>
<keyword evidence="3" id="KW-1185">Reference proteome</keyword>
<dbReference type="Proteomes" id="UP000610026">
    <property type="component" value="Segment"/>
</dbReference>